<dbReference type="Proteomes" id="UP001589609">
    <property type="component" value="Unassembled WGS sequence"/>
</dbReference>
<organism evidence="2 3">
    <name type="scientific">Ectobacillus funiculus</name>
    <dbReference type="NCBI Taxonomy" id="137993"/>
    <lineage>
        <taxon>Bacteria</taxon>
        <taxon>Bacillati</taxon>
        <taxon>Bacillota</taxon>
        <taxon>Bacilli</taxon>
        <taxon>Bacillales</taxon>
        <taxon>Bacillaceae</taxon>
        <taxon>Ectobacillus</taxon>
    </lineage>
</organism>
<reference evidence="2 3" key="1">
    <citation type="submission" date="2024-09" db="EMBL/GenBank/DDBJ databases">
        <authorList>
            <person name="Sun Q."/>
            <person name="Mori K."/>
        </authorList>
    </citation>
    <scope>NUCLEOTIDE SEQUENCE [LARGE SCALE GENOMIC DNA]</scope>
    <source>
        <strain evidence="2 3">JCM 11201</strain>
    </source>
</reference>
<evidence type="ECO:0008006" key="4">
    <source>
        <dbReference type="Google" id="ProtNLM"/>
    </source>
</evidence>
<evidence type="ECO:0000256" key="1">
    <source>
        <dbReference type="SAM" id="Phobius"/>
    </source>
</evidence>
<gene>
    <name evidence="2" type="ORF">ACFFMS_12195</name>
</gene>
<keyword evidence="1" id="KW-1133">Transmembrane helix</keyword>
<accession>A0ABV5WFQ5</accession>
<name>A0ABV5WFQ5_9BACI</name>
<feature type="transmembrane region" description="Helical" evidence="1">
    <location>
        <begin position="42"/>
        <end position="62"/>
    </location>
</feature>
<dbReference type="EMBL" id="JBHMAF010000065">
    <property type="protein sequence ID" value="MFB9759202.1"/>
    <property type="molecule type" value="Genomic_DNA"/>
</dbReference>
<keyword evidence="3" id="KW-1185">Reference proteome</keyword>
<keyword evidence="1" id="KW-0812">Transmembrane</keyword>
<evidence type="ECO:0000313" key="2">
    <source>
        <dbReference type="EMBL" id="MFB9759202.1"/>
    </source>
</evidence>
<sequence length="63" mass="7078">MLDILSPYSMLGFIFFGVSISFIIALHIKIYSKCSWEQFAKIISNGFGVTLLLCTLATLSHLY</sequence>
<proteinExistence type="predicted"/>
<feature type="transmembrane region" description="Helical" evidence="1">
    <location>
        <begin position="6"/>
        <end position="30"/>
    </location>
</feature>
<evidence type="ECO:0000313" key="3">
    <source>
        <dbReference type="Proteomes" id="UP001589609"/>
    </source>
</evidence>
<comment type="caution">
    <text evidence="2">The sequence shown here is derived from an EMBL/GenBank/DDBJ whole genome shotgun (WGS) entry which is preliminary data.</text>
</comment>
<protein>
    <recommendedName>
        <fullName evidence="4">DUF1656 domain-containing protein</fullName>
    </recommendedName>
</protein>
<keyword evidence="1" id="KW-0472">Membrane</keyword>
<dbReference type="RefSeq" id="WP_379949502.1">
    <property type="nucleotide sequence ID" value="NZ_JBHMAF010000065.1"/>
</dbReference>